<name>A0A915HJ68_ROMCU</name>
<dbReference type="InterPro" id="IPR009100">
    <property type="entry name" value="AcylCoA_DH/oxidase_NM_dom_sf"/>
</dbReference>
<sequence>MAARKACFYLLCLIINFWQLSKATTKCVVAVGKAHCETNATLASDLELFRKIFSRSCVNHTEFTPDDQIGWTTTDENGNCGSDFLIHIDPYDFFVFFTQQIQQLALKFTKDEILPKAAHYDKTGEYPWDLVKRSFELGLLNSDIPVQYGGPGLSMIESTLVAEALAYGCTGISTAIL</sequence>
<dbReference type="PANTHER" id="PTHR43831:SF1">
    <property type="entry name" value="ISOBUTYRYL-COA DEHYDROGENASE, MITOCHONDRIAL"/>
    <property type="match status" value="1"/>
</dbReference>
<feature type="chain" id="PRO_5037387034" evidence="1">
    <location>
        <begin position="24"/>
        <end position="177"/>
    </location>
</feature>
<dbReference type="GO" id="GO:0016627">
    <property type="term" value="F:oxidoreductase activity, acting on the CH-CH group of donors"/>
    <property type="evidence" value="ECO:0007669"/>
    <property type="project" value="InterPro"/>
</dbReference>
<dbReference type="AlphaFoldDB" id="A0A915HJ68"/>
<dbReference type="GO" id="GO:0050660">
    <property type="term" value="F:flavin adenine dinucleotide binding"/>
    <property type="evidence" value="ECO:0007669"/>
    <property type="project" value="InterPro"/>
</dbReference>
<proteinExistence type="predicted"/>
<accession>A0A915HJ68</accession>
<evidence type="ECO:0000313" key="4">
    <source>
        <dbReference type="WBParaSite" id="nRc.2.0.1.t01479-RA"/>
    </source>
</evidence>
<feature type="domain" description="Acyl-CoA dehydrogenase/oxidase N-terminal" evidence="2">
    <location>
        <begin position="99"/>
        <end position="176"/>
    </location>
</feature>
<protein>
    <submittedName>
        <fullName evidence="4">Acyl-CoA dehydrogenase/oxidase N-terminal domain-containing protein</fullName>
    </submittedName>
</protein>
<organism evidence="3 4">
    <name type="scientific">Romanomermis culicivorax</name>
    <name type="common">Nematode worm</name>
    <dbReference type="NCBI Taxonomy" id="13658"/>
    <lineage>
        <taxon>Eukaryota</taxon>
        <taxon>Metazoa</taxon>
        <taxon>Ecdysozoa</taxon>
        <taxon>Nematoda</taxon>
        <taxon>Enoplea</taxon>
        <taxon>Dorylaimia</taxon>
        <taxon>Mermithida</taxon>
        <taxon>Mermithoidea</taxon>
        <taxon>Mermithidae</taxon>
        <taxon>Romanomermis</taxon>
    </lineage>
</organism>
<evidence type="ECO:0000313" key="3">
    <source>
        <dbReference type="Proteomes" id="UP000887565"/>
    </source>
</evidence>
<dbReference type="Pfam" id="PF02771">
    <property type="entry name" value="Acyl-CoA_dh_N"/>
    <property type="match status" value="1"/>
</dbReference>
<dbReference type="WBParaSite" id="nRc.2.0.1.t01479-RA">
    <property type="protein sequence ID" value="nRc.2.0.1.t01479-RA"/>
    <property type="gene ID" value="nRc.2.0.1.g01479"/>
</dbReference>
<feature type="signal peptide" evidence="1">
    <location>
        <begin position="1"/>
        <end position="23"/>
    </location>
</feature>
<keyword evidence="3" id="KW-1185">Reference proteome</keyword>
<dbReference type="InterPro" id="IPR052547">
    <property type="entry name" value="Mito_Isobutyryl-CoADH"/>
</dbReference>
<evidence type="ECO:0000256" key="1">
    <source>
        <dbReference type="SAM" id="SignalP"/>
    </source>
</evidence>
<dbReference type="Gene3D" id="1.10.540.10">
    <property type="entry name" value="Acyl-CoA dehydrogenase/oxidase, N-terminal domain"/>
    <property type="match status" value="1"/>
</dbReference>
<dbReference type="InterPro" id="IPR037069">
    <property type="entry name" value="AcylCoA_DH/ox_N_sf"/>
</dbReference>
<reference evidence="4" key="1">
    <citation type="submission" date="2022-11" db="UniProtKB">
        <authorList>
            <consortium name="WormBaseParasite"/>
        </authorList>
    </citation>
    <scope>IDENTIFICATION</scope>
</reference>
<dbReference type="Proteomes" id="UP000887565">
    <property type="component" value="Unplaced"/>
</dbReference>
<evidence type="ECO:0000259" key="2">
    <source>
        <dbReference type="Pfam" id="PF02771"/>
    </source>
</evidence>
<dbReference type="PANTHER" id="PTHR43831">
    <property type="entry name" value="ISOBUTYRYL-COA DEHYDROGENASE"/>
    <property type="match status" value="1"/>
</dbReference>
<dbReference type="SUPFAM" id="SSF56645">
    <property type="entry name" value="Acyl-CoA dehydrogenase NM domain-like"/>
    <property type="match status" value="1"/>
</dbReference>
<keyword evidence="1" id="KW-0732">Signal</keyword>
<dbReference type="InterPro" id="IPR013786">
    <property type="entry name" value="AcylCoA_DH/ox_N"/>
</dbReference>